<dbReference type="InterPro" id="IPR011701">
    <property type="entry name" value="MFS"/>
</dbReference>
<feature type="transmembrane region" description="Helical" evidence="6">
    <location>
        <begin position="252"/>
        <end position="270"/>
    </location>
</feature>
<comment type="subcellular location">
    <subcellularLocation>
        <location evidence="1">Membrane</location>
        <topology evidence="1">Multi-pass membrane protein</topology>
    </subcellularLocation>
</comment>
<dbReference type="Pfam" id="PF07690">
    <property type="entry name" value="MFS_1"/>
    <property type="match status" value="1"/>
</dbReference>
<dbReference type="SUPFAM" id="SSF103473">
    <property type="entry name" value="MFS general substrate transporter"/>
    <property type="match status" value="1"/>
</dbReference>
<evidence type="ECO:0000256" key="2">
    <source>
        <dbReference type="ARBA" id="ARBA00022692"/>
    </source>
</evidence>
<evidence type="ECO:0000256" key="1">
    <source>
        <dbReference type="ARBA" id="ARBA00004141"/>
    </source>
</evidence>
<feature type="transmembrane region" description="Helical" evidence="6">
    <location>
        <begin position="147"/>
        <end position="167"/>
    </location>
</feature>
<dbReference type="GO" id="GO:0022857">
    <property type="term" value="F:transmembrane transporter activity"/>
    <property type="evidence" value="ECO:0007669"/>
    <property type="project" value="InterPro"/>
</dbReference>
<evidence type="ECO:0000256" key="5">
    <source>
        <dbReference type="SAM" id="MobiDB-lite"/>
    </source>
</evidence>
<feature type="transmembrane region" description="Helical" evidence="6">
    <location>
        <begin position="518"/>
        <end position="540"/>
    </location>
</feature>
<dbReference type="EMBL" id="MU004244">
    <property type="protein sequence ID" value="KAF2663635.1"/>
    <property type="molecule type" value="Genomic_DNA"/>
</dbReference>
<feature type="compositionally biased region" description="Polar residues" evidence="5">
    <location>
        <begin position="14"/>
        <end position="24"/>
    </location>
</feature>
<feature type="transmembrane region" description="Helical" evidence="6">
    <location>
        <begin position="360"/>
        <end position="378"/>
    </location>
</feature>
<dbReference type="PROSITE" id="PS50850">
    <property type="entry name" value="MFS"/>
    <property type="match status" value="1"/>
</dbReference>
<dbReference type="FunFam" id="1.20.1720.10:FF:000012">
    <property type="entry name" value="MFS toxin efflux pump (AflT)"/>
    <property type="match status" value="1"/>
</dbReference>
<name>A0A6A6TU98_9PEZI</name>
<evidence type="ECO:0000259" key="7">
    <source>
        <dbReference type="PROSITE" id="PS50850"/>
    </source>
</evidence>
<dbReference type="PRINTS" id="PR01035">
    <property type="entry name" value="TCRTETA"/>
</dbReference>
<proteinExistence type="predicted"/>
<reference evidence="8" key="1">
    <citation type="journal article" date="2020" name="Stud. Mycol.">
        <title>101 Dothideomycetes genomes: a test case for predicting lifestyles and emergence of pathogens.</title>
        <authorList>
            <person name="Haridas S."/>
            <person name="Albert R."/>
            <person name="Binder M."/>
            <person name="Bloem J."/>
            <person name="Labutti K."/>
            <person name="Salamov A."/>
            <person name="Andreopoulos B."/>
            <person name="Baker S."/>
            <person name="Barry K."/>
            <person name="Bills G."/>
            <person name="Bluhm B."/>
            <person name="Cannon C."/>
            <person name="Castanera R."/>
            <person name="Culley D."/>
            <person name="Daum C."/>
            <person name="Ezra D."/>
            <person name="Gonzalez J."/>
            <person name="Henrissat B."/>
            <person name="Kuo A."/>
            <person name="Liang C."/>
            <person name="Lipzen A."/>
            <person name="Lutzoni F."/>
            <person name="Magnuson J."/>
            <person name="Mondo S."/>
            <person name="Nolan M."/>
            <person name="Ohm R."/>
            <person name="Pangilinan J."/>
            <person name="Park H.-J."/>
            <person name="Ramirez L."/>
            <person name="Alfaro M."/>
            <person name="Sun H."/>
            <person name="Tritt A."/>
            <person name="Yoshinaga Y."/>
            <person name="Zwiers L.-H."/>
            <person name="Turgeon B."/>
            <person name="Goodwin S."/>
            <person name="Spatafora J."/>
            <person name="Crous P."/>
            <person name="Grigoriev I."/>
        </authorList>
    </citation>
    <scope>NUCLEOTIDE SEQUENCE</scope>
    <source>
        <strain evidence="8">CBS 115976</strain>
    </source>
</reference>
<feature type="domain" description="Major facilitator superfamily (MFS) profile" evidence="7">
    <location>
        <begin position="57"/>
        <end position="545"/>
    </location>
</feature>
<keyword evidence="3 6" id="KW-1133">Transmembrane helix</keyword>
<dbReference type="Proteomes" id="UP000799302">
    <property type="component" value="Unassembled WGS sequence"/>
</dbReference>
<feature type="transmembrane region" description="Helical" evidence="6">
    <location>
        <begin position="282"/>
        <end position="303"/>
    </location>
</feature>
<dbReference type="Gene3D" id="1.20.1250.20">
    <property type="entry name" value="MFS general substrate transporter like domains"/>
    <property type="match status" value="1"/>
</dbReference>
<gene>
    <name evidence="8" type="ORF">BT63DRAFT_429918</name>
</gene>
<dbReference type="CDD" id="cd17502">
    <property type="entry name" value="MFS_Azr1_MDR_like"/>
    <property type="match status" value="1"/>
</dbReference>
<keyword evidence="2 6" id="KW-0812">Transmembrane</keyword>
<feature type="transmembrane region" description="Helical" evidence="6">
    <location>
        <begin position="324"/>
        <end position="348"/>
    </location>
</feature>
<sequence length="608" mass="65451">MENKQSMADHTDLKTTSNEAQGSKLSKVTSVAASLSKRAFARQETHQYPTGGKLAVILASLYISIFLIALDRTIIGVAVPKITDEFHSTDDIGWYGSAYMLTASAFILLYGRVYTYFQTKWVFLSGIFLFEVGSALCGAAPNSTSFIIGRAIAGFGSAGIFTGAITIMLQSVPLHRRPLLQGLFGACFGVASVAGPLIGGAFTQGKAGWRWCFYINLPLGAFTILALVLFLHLPEKKEPQTLRQMFFRLDPLGNLFFLPSIICLILALQWGGTKYPWGDARVIALFVVFGILFIAWVTVEYFLRNTNATVPGRILFQRSVSFGGIFQFMVGSCFLTTVLYIPIWFQAIKGTSPVKSGIDTIPMILSLVVASIGSGAIVHRVGYYTQFLYLGSVFMAIGSGLLTTLKVDSGHSMWIGYQVIMGMGIGMSMQQSNLAVQTCLDNKDVPTGISIIFFFQTLGGAVFTAVGQNTFIDKFLKQLAVLPGINGMAVVNTGATALRDHVPAALLPKVLVAYNYSLTHGPFLVSTIVACLSIFGAMGMEWRSVKEKKNAEMGAASGAPAEMGTSNKVADVERDAESDVGSGPHDAEKEMAADTSVPSTPANKETTV</sequence>
<dbReference type="OrthoDB" id="10021397at2759"/>
<keyword evidence="9" id="KW-1185">Reference proteome</keyword>
<feature type="compositionally biased region" description="Polar residues" evidence="5">
    <location>
        <begin position="596"/>
        <end position="608"/>
    </location>
</feature>
<feature type="transmembrane region" description="Helical" evidence="6">
    <location>
        <begin position="92"/>
        <end position="110"/>
    </location>
</feature>
<keyword evidence="4 6" id="KW-0472">Membrane</keyword>
<dbReference type="AlphaFoldDB" id="A0A6A6TU98"/>
<dbReference type="InterPro" id="IPR020846">
    <property type="entry name" value="MFS_dom"/>
</dbReference>
<protein>
    <submittedName>
        <fullName evidence="8">MFS general substrate transporter</fullName>
    </submittedName>
</protein>
<evidence type="ECO:0000256" key="6">
    <source>
        <dbReference type="SAM" id="Phobius"/>
    </source>
</evidence>
<feature type="transmembrane region" description="Helical" evidence="6">
    <location>
        <begin position="179"/>
        <end position="202"/>
    </location>
</feature>
<evidence type="ECO:0000256" key="4">
    <source>
        <dbReference type="ARBA" id="ARBA00023136"/>
    </source>
</evidence>
<feature type="region of interest" description="Disordered" evidence="5">
    <location>
        <begin position="553"/>
        <end position="608"/>
    </location>
</feature>
<accession>A0A6A6TU98</accession>
<feature type="transmembrane region" description="Helical" evidence="6">
    <location>
        <begin position="54"/>
        <end position="80"/>
    </location>
</feature>
<dbReference type="GO" id="GO:0005886">
    <property type="term" value="C:plasma membrane"/>
    <property type="evidence" value="ECO:0007669"/>
    <property type="project" value="TreeGrafter"/>
</dbReference>
<organism evidence="8 9">
    <name type="scientific">Microthyrium microscopicum</name>
    <dbReference type="NCBI Taxonomy" id="703497"/>
    <lineage>
        <taxon>Eukaryota</taxon>
        <taxon>Fungi</taxon>
        <taxon>Dikarya</taxon>
        <taxon>Ascomycota</taxon>
        <taxon>Pezizomycotina</taxon>
        <taxon>Dothideomycetes</taxon>
        <taxon>Dothideomycetes incertae sedis</taxon>
        <taxon>Microthyriales</taxon>
        <taxon>Microthyriaceae</taxon>
        <taxon>Microthyrium</taxon>
    </lineage>
</organism>
<feature type="transmembrane region" description="Helical" evidence="6">
    <location>
        <begin position="448"/>
        <end position="467"/>
    </location>
</feature>
<dbReference type="Gene3D" id="1.20.1720.10">
    <property type="entry name" value="Multidrug resistance protein D"/>
    <property type="match status" value="1"/>
</dbReference>
<dbReference type="PANTHER" id="PTHR23501">
    <property type="entry name" value="MAJOR FACILITATOR SUPERFAMILY"/>
    <property type="match status" value="1"/>
</dbReference>
<feature type="transmembrane region" description="Helical" evidence="6">
    <location>
        <begin position="387"/>
        <end position="405"/>
    </location>
</feature>
<evidence type="ECO:0000313" key="8">
    <source>
        <dbReference type="EMBL" id="KAF2663635.1"/>
    </source>
</evidence>
<dbReference type="PANTHER" id="PTHR23501:SF201">
    <property type="entry name" value="MFS AFLATOXIN EFFLUX PUMP"/>
    <property type="match status" value="1"/>
</dbReference>
<dbReference type="InterPro" id="IPR001958">
    <property type="entry name" value="Tet-R_TetA/multi-R_MdtG-like"/>
</dbReference>
<feature type="transmembrane region" description="Helical" evidence="6">
    <location>
        <begin position="122"/>
        <end position="141"/>
    </location>
</feature>
<dbReference type="FunFam" id="1.20.1250.20:FF:000196">
    <property type="entry name" value="MFS toxin efflux pump (AflT)"/>
    <property type="match status" value="1"/>
</dbReference>
<feature type="transmembrane region" description="Helical" evidence="6">
    <location>
        <begin position="479"/>
        <end position="498"/>
    </location>
</feature>
<dbReference type="InterPro" id="IPR036259">
    <property type="entry name" value="MFS_trans_sf"/>
</dbReference>
<feature type="compositionally biased region" description="Basic and acidic residues" evidence="5">
    <location>
        <begin position="1"/>
        <end position="13"/>
    </location>
</feature>
<feature type="transmembrane region" description="Helical" evidence="6">
    <location>
        <begin position="208"/>
        <end position="231"/>
    </location>
</feature>
<feature type="region of interest" description="Disordered" evidence="5">
    <location>
        <begin position="1"/>
        <end position="24"/>
    </location>
</feature>
<evidence type="ECO:0000313" key="9">
    <source>
        <dbReference type="Proteomes" id="UP000799302"/>
    </source>
</evidence>
<evidence type="ECO:0000256" key="3">
    <source>
        <dbReference type="ARBA" id="ARBA00022989"/>
    </source>
</evidence>